<comment type="caution">
    <text evidence="2">The sequence shown here is derived from an EMBL/GenBank/DDBJ whole genome shotgun (WGS) entry which is preliminary data.</text>
</comment>
<evidence type="ECO:0000313" key="2">
    <source>
        <dbReference type="EMBL" id="THU34264.1"/>
    </source>
</evidence>
<keyword evidence="3" id="KW-1185">Reference proteome</keyword>
<protein>
    <submittedName>
        <fullName evidence="2">Uncharacterized protein</fullName>
    </submittedName>
</protein>
<evidence type="ECO:0000256" key="1">
    <source>
        <dbReference type="SAM" id="MobiDB-lite"/>
    </source>
</evidence>
<dbReference type="AlphaFoldDB" id="A0A4S8HKN1"/>
<accession>A0A4S8HKN1</accession>
<sequence>MKQLAQRGDVKTRIGKFLAGEKILLNSDEEKILARWETANELLVAKEKTWLQIRDHIAGTFSVSKFTAENDICNAQEVFGSNRKINKRFLLHLHLDRMDRDIERIREGLFYIEDDELRVKKNRTPKDKEIAAFARLMEAYTYALNSIPDDADRTKLPPPIYIFKLPDGVSITQPMSVADALKAADEYIDYEEINNNGPTDIQPDGSAGTREGDAGTAHDDSPGEGE</sequence>
<gene>
    <name evidence="2" type="ORF">FAM09_24915</name>
</gene>
<organism evidence="2 3">
    <name type="scientific">Niastella caeni</name>
    <dbReference type="NCBI Taxonomy" id="2569763"/>
    <lineage>
        <taxon>Bacteria</taxon>
        <taxon>Pseudomonadati</taxon>
        <taxon>Bacteroidota</taxon>
        <taxon>Chitinophagia</taxon>
        <taxon>Chitinophagales</taxon>
        <taxon>Chitinophagaceae</taxon>
        <taxon>Niastella</taxon>
    </lineage>
</organism>
<reference evidence="2 3" key="1">
    <citation type="submission" date="2019-04" db="EMBL/GenBank/DDBJ databases">
        <title>Niastella caeni sp. nov., isolated from activated sludge.</title>
        <authorList>
            <person name="Sheng M."/>
        </authorList>
    </citation>
    <scope>NUCLEOTIDE SEQUENCE [LARGE SCALE GENOMIC DNA]</scope>
    <source>
        <strain evidence="2 3">HX-2-15</strain>
    </source>
</reference>
<dbReference type="Proteomes" id="UP000306918">
    <property type="component" value="Unassembled WGS sequence"/>
</dbReference>
<evidence type="ECO:0000313" key="3">
    <source>
        <dbReference type="Proteomes" id="UP000306918"/>
    </source>
</evidence>
<name>A0A4S8HKN1_9BACT</name>
<feature type="compositionally biased region" description="Basic and acidic residues" evidence="1">
    <location>
        <begin position="210"/>
        <end position="226"/>
    </location>
</feature>
<proteinExistence type="predicted"/>
<dbReference type="EMBL" id="STFF01000008">
    <property type="protein sequence ID" value="THU34264.1"/>
    <property type="molecule type" value="Genomic_DNA"/>
</dbReference>
<feature type="region of interest" description="Disordered" evidence="1">
    <location>
        <begin position="192"/>
        <end position="226"/>
    </location>
</feature>
<dbReference type="RefSeq" id="WP_136579880.1">
    <property type="nucleotide sequence ID" value="NZ_STFF01000008.1"/>
</dbReference>